<dbReference type="EMBL" id="KV417573">
    <property type="protein sequence ID" value="KZP18355.1"/>
    <property type="molecule type" value="Genomic_DNA"/>
</dbReference>
<dbReference type="Pfam" id="PF00651">
    <property type="entry name" value="BTB"/>
    <property type="match status" value="1"/>
</dbReference>
<protein>
    <recommendedName>
        <fullName evidence="1">BTB domain-containing protein</fullName>
    </recommendedName>
</protein>
<organism evidence="2">
    <name type="scientific">Athelia psychrophila</name>
    <dbReference type="NCBI Taxonomy" id="1759441"/>
    <lineage>
        <taxon>Eukaryota</taxon>
        <taxon>Fungi</taxon>
        <taxon>Dikarya</taxon>
        <taxon>Basidiomycota</taxon>
        <taxon>Agaricomycotina</taxon>
        <taxon>Agaricomycetes</taxon>
        <taxon>Agaricomycetidae</taxon>
        <taxon>Atheliales</taxon>
        <taxon>Atheliaceae</taxon>
        <taxon>Athelia</taxon>
    </lineage>
</organism>
<accession>A0A166H0I6</accession>
<evidence type="ECO:0000259" key="1">
    <source>
        <dbReference type="PROSITE" id="PS50097"/>
    </source>
</evidence>
<dbReference type="Gene3D" id="3.30.710.10">
    <property type="entry name" value="Potassium Channel Kv1.1, Chain A"/>
    <property type="match status" value="1"/>
</dbReference>
<dbReference type="AlphaFoldDB" id="A0A166H0I6"/>
<dbReference type="SMART" id="SM00225">
    <property type="entry name" value="BTB"/>
    <property type="match status" value="1"/>
</dbReference>
<gene>
    <name evidence="2" type="ORF">FIBSPDRAFT_791982</name>
</gene>
<proteinExistence type="predicted"/>
<feature type="domain" description="BTB" evidence="1">
    <location>
        <begin position="24"/>
        <end position="88"/>
    </location>
</feature>
<dbReference type="OrthoDB" id="3032432at2759"/>
<reference evidence="2" key="1">
    <citation type="journal article" date="2016" name="Mol. Biol. Evol.">
        <title>Comparative Genomics of Early-Diverging Mushroom-Forming Fungi Provides Insights into the Origins of Lignocellulose Decay Capabilities.</title>
        <authorList>
            <person name="Nagy L.G."/>
            <person name="Riley R."/>
            <person name="Tritt A."/>
            <person name="Adam C."/>
            <person name="Daum C."/>
            <person name="Floudas D."/>
            <person name="Sun H."/>
            <person name="Yadav J.S."/>
            <person name="Pangilinan J."/>
            <person name="Larsson K.H."/>
            <person name="Matsuura K."/>
            <person name="Barry K."/>
            <person name="Labutti K."/>
            <person name="Kuo R."/>
            <person name="Ohm R.A."/>
            <person name="Bhattacharya S.S."/>
            <person name="Shirouzu T."/>
            <person name="Yoshinaga Y."/>
            <person name="Martin F.M."/>
            <person name="Grigoriev I.V."/>
            <person name="Hibbett D.S."/>
        </authorList>
    </citation>
    <scope>NUCLEOTIDE SEQUENCE [LARGE SCALE GENOMIC DNA]</scope>
    <source>
        <strain evidence="2">CBS 109695</strain>
    </source>
</reference>
<name>A0A166H0I6_9AGAM</name>
<dbReference type="PROSITE" id="PS50097">
    <property type="entry name" value="BTB"/>
    <property type="match status" value="1"/>
</dbReference>
<dbReference type="InterPro" id="IPR000210">
    <property type="entry name" value="BTB/POZ_dom"/>
</dbReference>
<dbReference type="InterPro" id="IPR011333">
    <property type="entry name" value="SKP1/BTB/POZ_sf"/>
</dbReference>
<dbReference type="CDD" id="cd18186">
    <property type="entry name" value="BTB_POZ_ZBTB_KLHL-like"/>
    <property type="match status" value="1"/>
</dbReference>
<sequence length="350" mass="39860">MALISEPAGGPVYPERSDPWFSDGNIVLEAEGIHFKVYQGILAANSSIFKDLFSFGQGDAEHIVEKCHVVQLSDKAEDLRIVLHSLHDCTRYDHAATDKKIPLSVLIAYLRLGRKYDIAHLSEIAMSKLALECPTTLEARQHIIESSSINWPRFIDIDCTRRHHFLLVNLIREHNILQYLPYALYICATPDPNDSFEEAPWSLFSPNPESNSDERYLSTADHHACTRGQKILGQLLINRTISWIESCDTCAEQQCLSFKNVLQPRYLSPIKIGYLFHTWDTTWENMLCPGCVDLCKNINDQGAQDAWNRLPSIFGLPSWEELAGTWYVYIWSSVITTDAFLTELSIFCAF</sequence>
<evidence type="ECO:0000313" key="2">
    <source>
        <dbReference type="EMBL" id="KZP18355.1"/>
    </source>
</evidence>